<protein>
    <recommendedName>
        <fullName evidence="1">TraC-like domain-containing protein</fullName>
    </recommendedName>
</protein>
<organism evidence="2 3">
    <name type="scientific">Candidatus Campbellbacteria bacterium RIFCSPLOWO2_02_35_12</name>
    <dbReference type="NCBI Taxonomy" id="1797580"/>
    <lineage>
        <taxon>Bacteria</taxon>
        <taxon>Candidatus Campbelliibacteriota</taxon>
    </lineage>
</organism>
<name>A0A1F5EJW8_9BACT</name>
<evidence type="ECO:0000313" key="3">
    <source>
        <dbReference type="Proteomes" id="UP000186029"/>
    </source>
</evidence>
<evidence type="ECO:0000259" key="1">
    <source>
        <dbReference type="Pfam" id="PF26593"/>
    </source>
</evidence>
<dbReference type="Pfam" id="PF26593">
    <property type="entry name" value="TraC-like"/>
    <property type="match status" value="1"/>
</dbReference>
<proteinExistence type="predicted"/>
<dbReference type="InterPro" id="IPR058596">
    <property type="entry name" value="TraC-like_dom"/>
</dbReference>
<dbReference type="AlphaFoldDB" id="A0A1F5EJW8"/>
<dbReference type="Proteomes" id="UP000186029">
    <property type="component" value="Unassembled WGS sequence"/>
</dbReference>
<gene>
    <name evidence="2" type="ORF">A2Z61_00815</name>
</gene>
<accession>A0A1F5EJW8</accession>
<reference evidence="2 3" key="1">
    <citation type="journal article" date="2016" name="Nat. Commun.">
        <title>Thousands of microbial genomes shed light on interconnected biogeochemical processes in an aquifer system.</title>
        <authorList>
            <person name="Anantharaman K."/>
            <person name="Brown C.T."/>
            <person name="Hug L.A."/>
            <person name="Sharon I."/>
            <person name="Castelle C.J."/>
            <person name="Probst A.J."/>
            <person name="Thomas B.C."/>
            <person name="Singh A."/>
            <person name="Wilkins M.J."/>
            <person name="Karaoz U."/>
            <person name="Brodie E.L."/>
            <person name="Williams K.H."/>
            <person name="Hubbard S.S."/>
            <person name="Banfield J.F."/>
        </authorList>
    </citation>
    <scope>NUCLEOTIDE SEQUENCE [LARGE SCALE GENOMIC DNA]</scope>
</reference>
<sequence length="211" mass="24103">MVKSKATQDFVEIKEIRDGIIVLKDGSLRSILMTSSLNFALKSGDEQMATLFQFQNFLNSLDFSVQIFVQSRELDIRPYVALLEERHKAQVTELMRVQIREYIEFVKNFTENANIMSKSFFVIASYSPSVFSGGDGIFGVIARRGKSIKLNEKSKNFEESRTQLEQRMSVLEQGLLRTGIRVARLGTEEAIELLYKMFNPGELEKPISLNN</sequence>
<feature type="domain" description="TraC-like" evidence="1">
    <location>
        <begin position="18"/>
        <end position="124"/>
    </location>
</feature>
<dbReference type="STRING" id="1797580.A2Z61_00815"/>
<comment type="caution">
    <text evidence="2">The sequence shown here is derived from an EMBL/GenBank/DDBJ whole genome shotgun (WGS) entry which is preliminary data.</text>
</comment>
<dbReference type="EMBL" id="MFAC01000008">
    <property type="protein sequence ID" value="OGD67504.1"/>
    <property type="molecule type" value="Genomic_DNA"/>
</dbReference>
<evidence type="ECO:0000313" key="2">
    <source>
        <dbReference type="EMBL" id="OGD67504.1"/>
    </source>
</evidence>